<keyword evidence="1" id="KW-0560">Oxidoreductase</keyword>
<evidence type="ECO:0000313" key="1">
    <source>
        <dbReference type="EMBL" id="RXG18284.1"/>
    </source>
</evidence>
<protein>
    <submittedName>
        <fullName evidence="1">Catechol-2,3-dioxygenase</fullName>
    </submittedName>
</protein>
<dbReference type="SUPFAM" id="SSF54593">
    <property type="entry name" value="Glyoxalase/Bleomycin resistance protein/Dihydroxybiphenyl dioxygenase"/>
    <property type="match status" value="1"/>
</dbReference>
<name>A0A4Q0NZB4_9FLAO</name>
<proteinExistence type="predicted"/>
<organism evidence="1 2">
    <name type="scientific">Leeuwenhoekiella aestuarii</name>
    <dbReference type="NCBI Taxonomy" id="2249426"/>
    <lineage>
        <taxon>Bacteria</taxon>
        <taxon>Pseudomonadati</taxon>
        <taxon>Bacteroidota</taxon>
        <taxon>Flavobacteriia</taxon>
        <taxon>Flavobacteriales</taxon>
        <taxon>Flavobacteriaceae</taxon>
        <taxon>Leeuwenhoekiella</taxon>
    </lineage>
</organism>
<comment type="caution">
    <text evidence="1">The sequence shown here is derived from an EMBL/GenBank/DDBJ whole genome shotgun (WGS) entry which is preliminary data.</text>
</comment>
<keyword evidence="1" id="KW-0223">Dioxygenase</keyword>
<dbReference type="RefSeq" id="WP_128759844.1">
    <property type="nucleotide sequence ID" value="NZ_QOVI01000001.1"/>
</dbReference>
<accession>A0A4Q0NZB4</accession>
<dbReference type="AlphaFoldDB" id="A0A4Q0NZB4"/>
<dbReference type="Proteomes" id="UP000289821">
    <property type="component" value="Unassembled WGS sequence"/>
</dbReference>
<dbReference type="OrthoDB" id="2703022at2"/>
<dbReference type="Gene3D" id="3.10.180.10">
    <property type="entry name" value="2,3-Dihydroxybiphenyl 1,2-Dioxygenase, domain 1"/>
    <property type="match status" value="1"/>
</dbReference>
<dbReference type="GO" id="GO:0051213">
    <property type="term" value="F:dioxygenase activity"/>
    <property type="evidence" value="ECO:0007669"/>
    <property type="project" value="UniProtKB-KW"/>
</dbReference>
<sequence length="231" mass="26601">MKIQELKVYTPHLTLQRLFYEETLGLEVFNATNDRFSVKLGESILVFEQRETATPYHFAMTIPANKEKEALTWLKQRVDILNYEGNTIQEFKNWNAKAIYFYDADQNIVEFIARNTLNNQTSDGFSKAQLLEISEIGLPTDAIDQSFIILNKTLGLEVYDGNFERFCAVGDANGLIILIDKNSRKWFPTNDTAYPSDFSLIAKVDRSTFRIEYKNEILKAEPITTTSKQNL</sequence>
<evidence type="ECO:0000313" key="2">
    <source>
        <dbReference type="Proteomes" id="UP000289821"/>
    </source>
</evidence>
<keyword evidence="2" id="KW-1185">Reference proteome</keyword>
<reference evidence="1 2" key="1">
    <citation type="submission" date="2018-07" db="EMBL/GenBank/DDBJ databases">
        <title>Leeuwenhoekiella genomics.</title>
        <authorList>
            <person name="Tahon G."/>
            <person name="Willems A."/>
        </authorList>
    </citation>
    <scope>NUCLEOTIDE SEQUENCE [LARGE SCALE GENOMIC DNA]</scope>
    <source>
        <strain evidence="1 2">R-50232</strain>
    </source>
</reference>
<gene>
    <name evidence="1" type="ORF">DSM04_101477</name>
</gene>
<dbReference type="EMBL" id="QOVI01000001">
    <property type="protein sequence ID" value="RXG18284.1"/>
    <property type="molecule type" value="Genomic_DNA"/>
</dbReference>
<dbReference type="InterPro" id="IPR029068">
    <property type="entry name" value="Glyas_Bleomycin-R_OHBP_Dase"/>
</dbReference>